<name>A0A8J2Q3R7_9BILA</name>
<protein>
    <submittedName>
        <fullName evidence="1">Uncharacterized protein</fullName>
    </submittedName>
</protein>
<evidence type="ECO:0000313" key="1">
    <source>
        <dbReference type="EMBL" id="CAG9539687.1"/>
    </source>
</evidence>
<evidence type="ECO:0000313" key="2">
    <source>
        <dbReference type="Proteomes" id="UP000746747"/>
    </source>
</evidence>
<keyword evidence="2" id="KW-1185">Reference proteome</keyword>
<accession>A0A8J2Q3R7</accession>
<reference evidence="1" key="1">
    <citation type="submission" date="2021-09" db="EMBL/GenBank/DDBJ databases">
        <authorList>
            <consortium name="Pathogen Informatics"/>
        </authorList>
    </citation>
    <scope>NUCLEOTIDE SEQUENCE</scope>
</reference>
<gene>
    <name evidence="1" type="ORF">CJOHNSTONI_LOCUS9265</name>
</gene>
<dbReference type="AlphaFoldDB" id="A0A8J2Q3R7"/>
<dbReference type="Proteomes" id="UP000746747">
    <property type="component" value="Unassembled WGS sequence"/>
</dbReference>
<sequence>MGIRWSIYIIGERSHSSTPATPPMPMPTGKFVLFKVLLIYLMLERFFYATTYHLVVGSAMDHLGQSSSNLYTLHAHTRCMSSAHDNSNSDSDVDVVVTRVTFNSVAVVPSLSAYYLFCAHLPIHLFCCFK</sequence>
<comment type="caution">
    <text evidence="1">The sequence shown here is derived from an EMBL/GenBank/DDBJ whole genome shotgun (WGS) entry which is preliminary data.</text>
</comment>
<dbReference type="EMBL" id="CAKAEH010001825">
    <property type="protein sequence ID" value="CAG9539687.1"/>
    <property type="molecule type" value="Genomic_DNA"/>
</dbReference>
<organism evidence="1 2">
    <name type="scientific">Cercopithifilaria johnstoni</name>
    <dbReference type="NCBI Taxonomy" id="2874296"/>
    <lineage>
        <taxon>Eukaryota</taxon>
        <taxon>Metazoa</taxon>
        <taxon>Ecdysozoa</taxon>
        <taxon>Nematoda</taxon>
        <taxon>Chromadorea</taxon>
        <taxon>Rhabditida</taxon>
        <taxon>Spirurina</taxon>
        <taxon>Spiruromorpha</taxon>
        <taxon>Filarioidea</taxon>
        <taxon>Onchocercidae</taxon>
        <taxon>Cercopithifilaria</taxon>
    </lineage>
</organism>
<proteinExistence type="predicted"/>